<dbReference type="PANTHER" id="PTHR43132:SF6">
    <property type="entry name" value="HTH-TYPE TRANSCRIPTIONAL REPRESSOR CZRA"/>
    <property type="match status" value="1"/>
</dbReference>
<name>A0ABV5UCX4_9PSEU</name>
<dbReference type="EMBL" id="JBHMBK010000024">
    <property type="protein sequence ID" value="MFB9688225.1"/>
    <property type="molecule type" value="Genomic_DNA"/>
</dbReference>
<evidence type="ECO:0000256" key="3">
    <source>
        <dbReference type="ARBA" id="ARBA00023163"/>
    </source>
</evidence>
<evidence type="ECO:0000256" key="2">
    <source>
        <dbReference type="ARBA" id="ARBA00023125"/>
    </source>
</evidence>
<dbReference type="Gene3D" id="1.10.10.10">
    <property type="entry name" value="Winged helix-like DNA-binding domain superfamily/Winged helix DNA-binding domain"/>
    <property type="match status" value="1"/>
</dbReference>
<dbReference type="NCBIfam" id="NF033788">
    <property type="entry name" value="HTH_metalloreg"/>
    <property type="match status" value="1"/>
</dbReference>
<comment type="caution">
    <text evidence="5">The sequence shown here is derived from an EMBL/GenBank/DDBJ whole genome shotgun (WGS) entry which is preliminary data.</text>
</comment>
<dbReference type="InterPro" id="IPR036390">
    <property type="entry name" value="WH_DNA-bd_sf"/>
</dbReference>
<keyword evidence="3" id="KW-0804">Transcription</keyword>
<dbReference type="InterPro" id="IPR036388">
    <property type="entry name" value="WH-like_DNA-bd_sf"/>
</dbReference>
<organism evidence="5 6">
    <name type="scientific">Amycolatopsis plumensis</name>
    <dbReference type="NCBI Taxonomy" id="236508"/>
    <lineage>
        <taxon>Bacteria</taxon>
        <taxon>Bacillati</taxon>
        <taxon>Actinomycetota</taxon>
        <taxon>Actinomycetes</taxon>
        <taxon>Pseudonocardiales</taxon>
        <taxon>Pseudonocardiaceae</taxon>
        <taxon>Amycolatopsis</taxon>
    </lineage>
</organism>
<dbReference type="SMART" id="SM00418">
    <property type="entry name" value="HTH_ARSR"/>
    <property type="match status" value="1"/>
</dbReference>
<dbReference type="CDD" id="cd00090">
    <property type="entry name" value="HTH_ARSR"/>
    <property type="match status" value="1"/>
</dbReference>
<evidence type="ECO:0000259" key="4">
    <source>
        <dbReference type="PROSITE" id="PS50987"/>
    </source>
</evidence>
<keyword evidence="6" id="KW-1185">Reference proteome</keyword>
<evidence type="ECO:0000313" key="6">
    <source>
        <dbReference type="Proteomes" id="UP001589535"/>
    </source>
</evidence>
<protein>
    <submittedName>
        <fullName evidence="5">ArsR/SmtB family transcription factor</fullName>
    </submittedName>
</protein>
<dbReference type="SUPFAM" id="SSF46785">
    <property type="entry name" value="Winged helix' DNA-binding domain"/>
    <property type="match status" value="1"/>
</dbReference>
<reference evidence="5 6" key="1">
    <citation type="submission" date="2024-09" db="EMBL/GenBank/DDBJ databases">
        <authorList>
            <person name="Sun Q."/>
            <person name="Mori K."/>
        </authorList>
    </citation>
    <scope>NUCLEOTIDE SEQUENCE [LARGE SCALE GENOMIC DNA]</scope>
    <source>
        <strain evidence="5 6">JCM 13852</strain>
    </source>
</reference>
<evidence type="ECO:0000256" key="1">
    <source>
        <dbReference type="ARBA" id="ARBA00023015"/>
    </source>
</evidence>
<keyword evidence="2" id="KW-0238">DNA-binding</keyword>
<proteinExistence type="predicted"/>
<dbReference type="PRINTS" id="PR00778">
    <property type="entry name" value="HTHARSR"/>
</dbReference>
<keyword evidence="1" id="KW-0805">Transcription regulation</keyword>
<gene>
    <name evidence="5" type="ORF">ACFFTO_28955</name>
</gene>
<dbReference type="InterPro" id="IPR001845">
    <property type="entry name" value="HTH_ArsR_DNA-bd_dom"/>
</dbReference>
<feature type="domain" description="HTH arsR-type" evidence="4">
    <location>
        <begin position="16"/>
        <end position="110"/>
    </location>
</feature>
<dbReference type="InterPro" id="IPR011991">
    <property type="entry name" value="ArsR-like_HTH"/>
</dbReference>
<sequence>MESGAKRSRRRPVARLDAETASAVASTLHALAAPGRLLILAQLRHGPLTVTVLAQAVGKSQPFVSQQLGILRTAGLVTSTRLGRTVSYRLAGEHVTELLDDVAYHSGRVQAGATST</sequence>
<dbReference type="RefSeq" id="WP_378199870.1">
    <property type="nucleotide sequence ID" value="NZ_JBHMBK010000024.1"/>
</dbReference>
<evidence type="ECO:0000313" key="5">
    <source>
        <dbReference type="EMBL" id="MFB9688225.1"/>
    </source>
</evidence>
<dbReference type="Pfam" id="PF01022">
    <property type="entry name" value="HTH_5"/>
    <property type="match status" value="1"/>
</dbReference>
<accession>A0ABV5UCX4</accession>
<dbReference type="Proteomes" id="UP001589535">
    <property type="component" value="Unassembled WGS sequence"/>
</dbReference>
<dbReference type="PANTHER" id="PTHR43132">
    <property type="entry name" value="ARSENICAL RESISTANCE OPERON REPRESSOR ARSR-RELATED"/>
    <property type="match status" value="1"/>
</dbReference>
<dbReference type="InterPro" id="IPR051011">
    <property type="entry name" value="Metal_resp_trans_reg"/>
</dbReference>
<dbReference type="PROSITE" id="PS50987">
    <property type="entry name" value="HTH_ARSR_2"/>
    <property type="match status" value="1"/>
</dbReference>